<sequence length="89" mass="8927">MSEYNAVPPPGSGAPLAGQAALGNGAGGVKKDAFADAVQRARQIAAKIGGDAGPPVSNSTASDSFPFTAQKRQLEDTNTGDCTFISLAF</sequence>
<dbReference type="STRING" id="61819.ENSACIP00000009736"/>
<feature type="region of interest" description="Disordered" evidence="1">
    <location>
        <begin position="1"/>
        <end position="27"/>
    </location>
</feature>
<evidence type="ECO:0000313" key="3">
    <source>
        <dbReference type="Proteomes" id="UP000261340"/>
    </source>
</evidence>
<dbReference type="GeneTree" id="ENSGT00940000179107"/>
<dbReference type="Proteomes" id="UP000261340">
    <property type="component" value="Unplaced"/>
</dbReference>
<keyword evidence="3" id="KW-1185">Reference proteome</keyword>
<organism evidence="2 3">
    <name type="scientific">Amphilophus citrinellus</name>
    <name type="common">Midas cichlid</name>
    <name type="synonym">Cichlasoma citrinellum</name>
    <dbReference type="NCBI Taxonomy" id="61819"/>
    <lineage>
        <taxon>Eukaryota</taxon>
        <taxon>Metazoa</taxon>
        <taxon>Chordata</taxon>
        <taxon>Craniata</taxon>
        <taxon>Vertebrata</taxon>
        <taxon>Euteleostomi</taxon>
        <taxon>Actinopterygii</taxon>
        <taxon>Neopterygii</taxon>
        <taxon>Teleostei</taxon>
        <taxon>Neoteleostei</taxon>
        <taxon>Acanthomorphata</taxon>
        <taxon>Ovalentaria</taxon>
        <taxon>Cichlomorphae</taxon>
        <taxon>Cichliformes</taxon>
        <taxon>Cichlidae</taxon>
        <taxon>New World cichlids</taxon>
        <taxon>Cichlasomatinae</taxon>
        <taxon>Heroini</taxon>
        <taxon>Amphilophus</taxon>
    </lineage>
</organism>
<feature type="compositionally biased region" description="Low complexity" evidence="1">
    <location>
        <begin position="13"/>
        <end position="23"/>
    </location>
</feature>
<name>A0A3Q0RGL7_AMPCI</name>
<protein>
    <submittedName>
        <fullName evidence="2">Uncharacterized protein</fullName>
    </submittedName>
</protein>
<proteinExistence type="predicted"/>
<evidence type="ECO:0000256" key="1">
    <source>
        <dbReference type="SAM" id="MobiDB-lite"/>
    </source>
</evidence>
<dbReference type="Ensembl" id="ENSACIT00000010023.1">
    <property type="protein sequence ID" value="ENSACIP00000009736.1"/>
    <property type="gene ID" value="ENSACIG00000007641.1"/>
</dbReference>
<dbReference type="AlphaFoldDB" id="A0A3Q0RGL7"/>
<reference evidence="2" key="2">
    <citation type="submission" date="2025-09" db="UniProtKB">
        <authorList>
            <consortium name="Ensembl"/>
        </authorList>
    </citation>
    <scope>IDENTIFICATION</scope>
</reference>
<evidence type="ECO:0000313" key="2">
    <source>
        <dbReference type="Ensembl" id="ENSACIP00000009736.1"/>
    </source>
</evidence>
<accession>A0A3Q0RGL7</accession>
<reference evidence="2" key="1">
    <citation type="submission" date="2025-08" db="UniProtKB">
        <authorList>
            <consortium name="Ensembl"/>
        </authorList>
    </citation>
    <scope>IDENTIFICATION</scope>
</reference>